<feature type="compositionally biased region" description="Low complexity" evidence="1">
    <location>
        <begin position="102"/>
        <end position="113"/>
    </location>
</feature>
<protein>
    <submittedName>
        <fullName evidence="2">Uncharacterized protein</fullName>
    </submittedName>
</protein>
<gene>
    <name evidence="2" type="ORF">AAF712_006522</name>
</gene>
<proteinExistence type="predicted"/>
<dbReference type="EMBL" id="JBBXMP010000035">
    <property type="protein sequence ID" value="KAL0066479.1"/>
    <property type="molecule type" value="Genomic_DNA"/>
</dbReference>
<evidence type="ECO:0000256" key="1">
    <source>
        <dbReference type="SAM" id="MobiDB-lite"/>
    </source>
</evidence>
<organism evidence="2 3">
    <name type="scientific">Marasmius tenuissimus</name>
    <dbReference type="NCBI Taxonomy" id="585030"/>
    <lineage>
        <taxon>Eukaryota</taxon>
        <taxon>Fungi</taxon>
        <taxon>Dikarya</taxon>
        <taxon>Basidiomycota</taxon>
        <taxon>Agaricomycotina</taxon>
        <taxon>Agaricomycetes</taxon>
        <taxon>Agaricomycetidae</taxon>
        <taxon>Agaricales</taxon>
        <taxon>Marasmiineae</taxon>
        <taxon>Marasmiaceae</taxon>
        <taxon>Marasmius</taxon>
    </lineage>
</organism>
<accession>A0ABR2ZZJ4</accession>
<evidence type="ECO:0000313" key="2">
    <source>
        <dbReference type="EMBL" id="KAL0066479.1"/>
    </source>
</evidence>
<feature type="compositionally biased region" description="Polar residues" evidence="1">
    <location>
        <begin position="124"/>
        <end position="137"/>
    </location>
</feature>
<reference evidence="2 3" key="1">
    <citation type="submission" date="2024-05" db="EMBL/GenBank/DDBJ databases">
        <title>A draft genome resource for the thread blight pathogen Marasmius tenuissimus strain MS-2.</title>
        <authorList>
            <person name="Yulfo-Soto G.E."/>
            <person name="Baruah I.K."/>
            <person name="Amoako-Attah I."/>
            <person name="Bukari Y."/>
            <person name="Meinhardt L.W."/>
            <person name="Bailey B.A."/>
            <person name="Cohen S.P."/>
        </authorList>
    </citation>
    <scope>NUCLEOTIDE SEQUENCE [LARGE SCALE GENOMIC DNA]</scope>
    <source>
        <strain evidence="2 3">MS-2</strain>
    </source>
</reference>
<feature type="region of interest" description="Disordered" evidence="1">
    <location>
        <begin position="98"/>
        <end position="161"/>
    </location>
</feature>
<sequence length="199" mass="20505">MSAATASASFTPNGLLGSSSLLEGNEFASNGLFSDEMVQEDDGAIFKPTGLLDSGPSNDEGAGSFGSNGLLGDGFAPNGLLSESKSIEQDVAMDEDSFLPTGLLGSSSSGEGLPDTDSFIPTGLLSNVQEPPSQLSQDELPPLHEAFQHSTRTDSSRTIPSLGILGAPSKYTVKATTYDGKNIFLRKKSKAAASTPPTN</sequence>
<dbReference type="Proteomes" id="UP001437256">
    <property type="component" value="Unassembled WGS sequence"/>
</dbReference>
<keyword evidence="3" id="KW-1185">Reference proteome</keyword>
<evidence type="ECO:0000313" key="3">
    <source>
        <dbReference type="Proteomes" id="UP001437256"/>
    </source>
</evidence>
<name>A0ABR2ZZJ4_9AGAR</name>
<comment type="caution">
    <text evidence="2">The sequence shown here is derived from an EMBL/GenBank/DDBJ whole genome shotgun (WGS) entry which is preliminary data.</text>
</comment>
<feature type="region of interest" description="Disordered" evidence="1">
    <location>
        <begin position="44"/>
        <end position="70"/>
    </location>
</feature>